<accession>A0ABW5F423</accession>
<comment type="caution">
    <text evidence="1">The sequence shown here is derived from an EMBL/GenBank/DDBJ whole genome shotgun (WGS) entry which is preliminary data.</text>
</comment>
<protein>
    <submittedName>
        <fullName evidence="1">Pectinesterase family protein</fullName>
    </submittedName>
</protein>
<proteinExistence type="predicted"/>
<dbReference type="Proteomes" id="UP001597448">
    <property type="component" value="Unassembled WGS sequence"/>
</dbReference>
<gene>
    <name evidence="1" type="ORF">ACFSX3_02095</name>
</gene>
<dbReference type="SUPFAM" id="SSF51126">
    <property type="entry name" value="Pectin lyase-like"/>
    <property type="match status" value="1"/>
</dbReference>
<evidence type="ECO:0000313" key="2">
    <source>
        <dbReference type="Proteomes" id="UP001597448"/>
    </source>
</evidence>
<dbReference type="RefSeq" id="WP_209991371.1">
    <property type="nucleotide sequence ID" value="NZ_JBHSVQ010000001.1"/>
</dbReference>
<dbReference type="Gene3D" id="2.160.20.10">
    <property type="entry name" value="Single-stranded right-handed beta-helix, Pectin lyase-like"/>
    <property type="match status" value="1"/>
</dbReference>
<organism evidence="1 2">
    <name type="scientific">Paenibacillus rhizoplanae</name>
    <dbReference type="NCBI Taxonomy" id="1917181"/>
    <lineage>
        <taxon>Bacteria</taxon>
        <taxon>Bacillati</taxon>
        <taxon>Bacillota</taxon>
        <taxon>Bacilli</taxon>
        <taxon>Bacillales</taxon>
        <taxon>Paenibacillaceae</taxon>
        <taxon>Paenibacillus</taxon>
    </lineage>
</organism>
<dbReference type="InterPro" id="IPR012334">
    <property type="entry name" value="Pectin_lyas_fold"/>
</dbReference>
<evidence type="ECO:0000313" key="1">
    <source>
        <dbReference type="EMBL" id="MFD2408640.1"/>
    </source>
</evidence>
<reference evidence="2" key="1">
    <citation type="journal article" date="2019" name="Int. J. Syst. Evol. Microbiol.">
        <title>The Global Catalogue of Microorganisms (GCM) 10K type strain sequencing project: providing services to taxonomists for standard genome sequencing and annotation.</title>
        <authorList>
            <consortium name="The Broad Institute Genomics Platform"/>
            <consortium name="The Broad Institute Genome Sequencing Center for Infectious Disease"/>
            <person name="Wu L."/>
            <person name="Ma J."/>
        </authorList>
    </citation>
    <scope>NUCLEOTIDE SEQUENCE [LARGE SCALE GENOMIC DNA]</scope>
    <source>
        <strain evidence="2">CCM 8725</strain>
    </source>
</reference>
<keyword evidence="2" id="KW-1185">Reference proteome</keyword>
<dbReference type="InterPro" id="IPR011050">
    <property type="entry name" value="Pectin_lyase_fold/virulence"/>
</dbReference>
<sequence>MLIIVSKNAGEGFSSLQGALDSIPPGEMQAVTIQIKPGIYEEKVTVAREAPPMSPSSAR</sequence>
<dbReference type="EMBL" id="JBHUKY010000007">
    <property type="protein sequence ID" value="MFD2408640.1"/>
    <property type="molecule type" value="Genomic_DNA"/>
</dbReference>
<name>A0ABW5F423_9BACL</name>